<proteinExistence type="predicted"/>
<protein>
    <submittedName>
        <fullName evidence="3">Uncharacterized protein</fullName>
    </submittedName>
</protein>
<dbReference type="AlphaFoldDB" id="A0A9P1H5F4"/>
<feature type="chain" id="PRO_5040171713" evidence="2">
    <location>
        <begin position="18"/>
        <end position="305"/>
    </location>
</feature>
<feature type="region of interest" description="Disordered" evidence="1">
    <location>
        <begin position="172"/>
        <end position="212"/>
    </location>
</feature>
<dbReference type="OrthoDB" id="3924764at2759"/>
<evidence type="ECO:0000256" key="2">
    <source>
        <dbReference type="SAM" id="SignalP"/>
    </source>
</evidence>
<comment type="caution">
    <text evidence="3">The sequence shown here is derived from an EMBL/GenBank/DDBJ whole genome shotgun (WGS) entry which is preliminary data.</text>
</comment>
<organism evidence="3 4">
    <name type="scientific">Parascedosporium putredinis</name>
    <dbReference type="NCBI Taxonomy" id="1442378"/>
    <lineage>
        <taxon>Eukaryota</taxon>
        <taxon>Fungi</taxon>
        <taxon>Dikarya</taxon>
        <taxon>Ascomycota</taxon>
        <taxon>Pezizomycotina</taxon>
        <taxon>Sordariomycetes</taxon>
        <taxon>Hypocreomycetidae</taxon>
        <taxon>Microascales</taxon>
        <taxon>Microascaceae</taxon>
        <taxon>Parascedosporium</taxon>
    </lineage>
</organism>
<reference evidence="3" key="1">
    <citation type="submission" date="2022-11" db="EMBL/GenBank/DDBJ databases">
        <authorList>
            <person name="Scott C."/>
            <person name="Bruce N."/>
        </authorList>
    </citation>
    <scope>NUCLEOTIDE SEQUENCE</scope>
</reference>
<feature type="compositionally biased region" description="Low complexity" evidence="1">
    <location>
        <begin position="57"/>
        <end position="76"/>
    </location>
</feature>
<evidence type="ECO:0000313" key="3">
    <source>
        <dbReference type="EMBL" id="CAI4216363.1"/>
    </source>
</evidence>
<keyword evidence="2" id="KW-0732">Signal</keyword>
<dbReference type="Proteomes" id="UP000838763">
    <property type="component" value="Unassembled WGS sequence"/>
</dbReference>
<feature type="signal peptide" evidence="2">
    <location>
        <begin position="1"/>
        <end position="17"/>
    </location>
</feature>
<keyword evidence="4" id="KW-1185">Reference proteome</keyword>
<accession>A0A9P1H5F4</accession>
<feature type="region of interest" description="Disordered" evidence="1">
    <location>
        <begin position="282"/>
        <end position="305"/>
    </location>
</feature>
<evidence type="ECO:0000313" key="4">
    <source>
        <dbReference type="Proteomes" id="UP000838763"/>
    </source>
</evidence>
<evidence type="ECO:0000256" key="1">
    <source>
        <dbReference type="SAM" id="MobiDB-lite"/>
    </source>
</evidence>
<feature type="region of interest" description="Disordered" evidence="1">
    <location>
        <begin position="52"/>
        <end position="76"/>
    </location>
</feature>
<dbReference type="EMBL" id="CALLCH030000015">
    <property type="protein sequence ID" value="CAI4216363.1"/>
    <property type="molecule type" value="Genomic_DNA"/>
</dbReference>
<name>A0A9P1H5F4_9PEZI</name>
<sequence length="305" mass="31839">MLTNIAAALALSGFAVAGNYVTSSLGPECTPVTLCIDGYDDCGQMLQCVRTGEEPDSSPCNPTTVTTTTPPTDYPTSQPTSDCASITVCADYINDCGMMYGGCFPDCRPWPTFTAPPCPTGSSTLQTRTSTNTDHPECSDGAPRTKCVDKVNDCGKKYGGCFDYCATPTPSFSTPPCPSTKKPTKPVPTRTRKTRHTSQTRTSYPDPDPSDDPCADNGELFLCVDGIDECGNGWGDPSYVIPTPSCSITPSPTVVDPEPSCADITVCADYVNECGIAYGGTHKPSPTPTSGGGGGGVCGKPKPRN</sequence>
<gene>
    <name evidence="3" type="ORF">PPNO1_LOCUS6019</name>
</gene>